<dbReference type="Pfam" id="PF02625">
    <property type="entry name" value="XdhC_CoxI"/>
    <property type="match status" value="2"/>
</dbReference>
<sequence>MKELRDIVAAYDQARQHNKQAALATVVQVEGSSYRRPGARMLITEDGGLTGAISGGCLEGDALKKARLVMLQQKNRLVTYDTTHEDDAKLGVGLGCNGIIRILIEPLLAEDPAHPVCLLKDFFQKRRRAVLVTLFSSPGKNGGHPGTVFLRTEDGKTYGAAGNSRLRHALEADAEQVLLSGHSRIKTFPGGAVYAASGMEGLEKASGPATAESSDTAALTVFLEVLEPPVSLLIFGAGNDAIPLAGMAAVLGWEVTVIDGRIHYATTGRFPAAGKVIVSGAEKALEQLSPDHRTVAVLMTHNYNYDLAILRQLLPLRLPYLGSLGPRKKLERMLEDLQREGRQQEASLLQNVYGPTGLDIGAETPEEIALSVISEIKAVLSGRPCRSLRDMQLIPHHHEAQPGQS</sequence>
<organism evidence="3 4">
    <name type="scientific">Compostibacter hankyongensis</name>
    <dbReference type="NCBI Taxonomy" id="1007089"/>
    <lineage>
        <taxon>Bacteria</taxon>
        <taxon>Pseudomonadati</taxon>
        <taxon>Bacteroidota</taxon>
        <taxon>Chitinophagia</taxon>
        <taxon>Chitinophagales</taxon>
        <taxon>Chitinophagaceae</taxon>
        <taxon>Compostibacter</taxon>
    </lineage>
</organism>
<dbReference type="PANTHER" id="PTHR30388:SF6">
    <property type="entry name" value="XANTHINE DEHYDROGENASE SUBUNIT A-RELATED"/>
    <property type="match status" value="1"/>
</dbReference>
<feature type="domain" description="XdhC- CoxI" evidence="1">
    <location>
        <begin position="125"/>
        <end position="188"/>
    </location>
</feature>
<protein>
    <submittedName>
        <fullName evidence="3">XdhC family protein</fullName>
    </submittedName>
</protein>
<feature type="domain" description="XdhC Rossmann" evidence="2">
    <location>
        <begin position="232"/>
        <end position="376"/>
    </location>
</feature>
<accession>A0ABP8FLJ2</accession>
<dbReference type="PANTHER" id="PTHR30388">
    <property type="entry name" value="ALDEHYDE OXIDOREDUCTASE MOLYBDENUM COFACTOR ASSEMBLY PROTEIN"/>
    <property type="match status" value="1"/>
</dbReference>
<reference evidence="4" key="1">
    <citation type="journal article" date="2019" name="Int. J. Syst. Evol. Microbiol.">
        <title>The Global Catalogue of Microorganisms (GCM) 10K type strain sequencing project: providing services to taxonomists for standard genome sequencing and annotation.</title>
        <authorList>
            <consortium name="The Broad Institute Genomics Platform"/>
            <consortium name="The Broad Institute Genome Sequencing Center for Infectious Disease"/>
            <person name="Wu L."/>
            <person name="Ma J."/>
        </authorList>
    </citation>
    <scope>NUCLEOTIDE SEQUENCE [LARGE SCALE GENOMIC DNA]</scope>
    <source>
        <strain evidence="4">JCM 17664</strain>
    </source>
</reference>
<dbReference type="InterPro" id="IPR003777">
    <property type="entry name" value="XdhC_CoxI"/>
</dbReference>
<dbReference type="InterPro" id="IPR052698">
    <property type="entry name" value="MoCofactor_Util/Proc"/>
</dbReference>
<evidence type="ECO:0000313" key="4">
    <source>
        <dbReference type="Proteomes" id="UP001501207"/>
    </source>
</evidence>
<comment type="caution">
    <text evidence="3">The sequence shown here is derived from an EMBL/GenBank/DDBJ whole genome shotgun (WGS) entry which is preliminary data.</text>
</comment>
<keyword evidence="4" id="KW-1185">Reference proteome</keyword>
<proteinExistence type="predicted"/>
<gene>
    <name evidence="3" type="ORF">GCM10023143_12690</name>
</gene>
<feature type="domain" description="XdhC- CoxI" evidence="1">
    <location>
        <begin position="15"/>
        <end position="81"/>
    </location>
</feature>
<evidence type="ECO:0000259" key="2">
    <source>
        <dbReference type="Pfam" id="PF13478"/>
    </source>
</evidence>
<dbReference type="Proteomes" id="UP001501207">
    <property type="component" value="Unassembled WGS sequence"/>
</dbReference>
<dbReference type="Pfam" id="PF13478">
    <property type="entry name" value="XdhC_C"/>
    <property type="match status" value="1"/>
</dbReference>
<dbReference type="InterPro" id="IPR027051">
    <property type="entry name" value="XdhC_Rossmann_dom"/>
</dbReference>
<evidence type="ECO:0000259" key="1">
    <source>
        <dbReference type="Pfam" id="PF02625"/>
    </source>
</evidence>
<dbReference type="EMBL" id="BAABFN010000002">
    <property type="protein sequence ID" value="GAA4306630.1"/>
    <property type="molecule type" value="Genomic_DNA"/>
</dbReference>
<dbReference type="RefSeq" id="WP_344977226.1">
    <property type="nucleotide sequence ID" value="NZ_BAABFN010000002.1"/>
</dbReference>
<evidence type="ECO:0000313" key="3">
    <source>
        <dbReference type="EMBL" id="GAA4306630.1"/>
    </source>
</evidence>
<dbReference type="Gene3D" id="3.40.50.720">
    <property type="entry name" value="NAD(P)-binding Rossmann-like Domain"/>
    <property type="match status" value="1"/>
</dbReference>
<name>A0ABP8FLJ2_9BACT</name>